<keyword evidence="3" id="KW-0067">ATP-binding</keyword>
<evidence type="ECO:0000256" key="4">
    <source>
        <dbReference type="ARBA" id="ARBA00022839"/>
    </source>
</evidence>
<keyword evidence="3" id="KW-0347">Helicase</keyword>
<evidence type="ECO:0000256" key="2">
    <source>
        <dbReference type="ARBA" id="ARBA00022763"/>
    </source>
</evidence>
<evidence type="ECO:0000259" key="7">
    <source>
        <dbReference type="Pfam" id="PF12705"/>
    </source>
</evidence>
<dbReference type="InterPro" id="IPR000212">
    <property type="entry name" value="DNA_helicase_UvrD/REP"/>
</dbReference>
<dbReference type="GO" id="GO:0004527">
    <property type="term" value="F:exonuclease activity"/>
    <property type="evidence" value="ECO:0007669"/>
    <property type="project" value="UniProtKB-KW"/>
</dbReference>
<evidence type="ECO:0000313" key="8">
    <source>
        <dbReference type="EMBL" id="AOZ72323.1"/>
    </source>
</evidence>
<dbReference type="PANTHER" id="PTHR11070">
    <property type="entry name" value="UVRD / RECB / PCRA DNA HELICASE FAMILY MEMBER"/>
    <property type="match status" value="1"/>
</dbReference>
<dbReference type="GO" id="GO:0005829">
    <property type="term" value="C:cytosol"/>
    <property type="evidence" value="ECO:0007669"/>
    <property type="project" value="TreeGrafter"/>
</dbReference>
<name>A0A1D9MJF4_9ACTO</name>
<dbReference type="GO" id="GO:0043138">
    <property type="term" value="F:3'-5' DNA helicase activity"/>
    <property type="evidence" value="ECO:0007669"/>
    <property type="project" value="TreeGrafter"/>
</dbReference>
<accession>A0A1D9MJF4</accession>
<sequence length="1226" mass="134186">MQMRVRSWPKPVELDPAQQAALTAFQTGTPVVLSGSAGSGLTTTALAAFGAELAPEGEHRLGDTDGGGRNDLWIVPTGEQARRLQGLVSHAAGKENRVSRPVKTMAAVAFQILRQYYVEREDPLGVPKLITGAEMDIFLEELLEKQTFPWDPKIPREVIESEQFRTQLRSFLDEAFAQGWDMNEIAQVGQCQDKPNWLAGAQVGAEVNVAMIEMQRLTALMETGEIPAWQSNSATIEDWASRRDGLRLSAPGAIRLASFILRHWDDLATIERIQAARPRYTRIIVDGGQELDAAALDLLTVLCQETPTLVTNNPSVALASYRGGLALTSTELAERLNAQEFHLPGQYRLPVELAQFVDQTMDLVPIGEKHYTSARSEETRKMGEPNPQNSPSKTDAKQQTSNRQDVEDQAKALPYEAAVYASSYQEALATAAKIRELHLKGKVSYDQMAIVVRSGSQISELRSQLSEVPTRVVSQALVFSTHRLSRLMLELLAGTVDLDEVFTGPLLGVDPLSYSALVRHIGDLWQIGPNYLLAQAAGVATSEVNQENTEEASAAVDESATVAVTDQTVSDSEESFIQPSPVASALGQLKAALGQGENHSQFLERVQTCEDAEEILKLILSDLELTELFARTLYGTTLADVAEKLLPAAKVLKAANRSHMPPRQKLWDLWESAGVAEKWQEMALNGSDWADENLDAVLALMRAADLWEQANPQGSAESFAKKELESTIPSTNLASTGYRGPAVDLLTSAQVAAREYQHVFVMQLQENLWPNLRLRDSFFDTSELRIRKTQIALCDDLPFDPAARRLEKLRDEVRMFTAALTRATQKVHLSAFANENAAPSLFFMALKELATQVFKTDGSGQLQVSSAPKSFDLNGVSAHLRALSLQNGGDPKQVALQTAQLIKLAAAGVEHADWRNWPQALPLSTLDPLYQPDTEVAISPSALQSHLECPLKWFFRSVARTKPGEKQLLGTFLHSMAENRAFGDEEGQVDLETLKTDMLASLDRAWDAIGSPRETLEGQDQYEKAVEKVEVLATILAASTPVAVEAELVAKVGDNARIWGKVDRIEQLSDGRISIIDYKSGKPIAVKDAVVNPQLLAYQVAWEALPAAEKAKILGCSPQELSGQTGQVANASLYYLEKRSKEPFPSRTQPALTGDGQGELSELDVDAAVAALDAEAPTLDQARQVVHSAASSIRAGQYRTKVNNQCDRCNFKSSCPSQSQGRKLFS</sequence>
<dbReference type="SUPFAM" id="SSF52540">
    <property type="entry name" value="P-loop containing nucleoside triphosphate hydrolases"/>
    <property type="match status" value="1"/>
</dbReference>
<dbReference type="InterPro" id="IPR011604">
    <property type="entry name" value="PDDEXK-like_dom_sf"/>
</dbReference>
<evidence type="ECO:0000256" key="5">
    <source>
        <dbReference type="ARBA" id="ARBA00023204"/>
    </source>
</evidence>
<dbReference type="AlphaFoldDB" id="A0A1D9MJF4"/>
<dbReference type="STRING" id="1912795.BK816_02590"/>
<protein>
    <recommendedName>
        <fullName evidence="7">PD-(D/E)XK endonuclease-like domain-containing protein</fullName>
    </recommendedName>
</protein>
<keyword evidence="2" id="KW-0227">DNA damage</keyword>
<dbReference type="PANTHER" id="PTHR11070:SF45">
    <property type="entry name" value="DNA 3'-5' HELICASE"/>
    <property type="match status" value="1"/>
</dbReference>
<dbReference type="GO" id="GO:0000725">
    <property type="term" value="P:recombinational repair"/>
    <property type="evidence" value="ECO:0007669"/>
    <property type="project" value="TreeGrafter"/>
</dbReference>
<feature type="domain" description="PD-(D/E)XK endonuclease-like" evidence="7">
    <location>
        <begin position="938"/>
        <end position="1216"/>
    </location>
</feature>
<dbReference type="InterPro" id="IPR038726">
    <property type="entry name" value="PDDEXK_AddAB-type"/>
</dbReference>
<feature type="region of interest" description="Disordered" evidence="6">
    <location>
        <begin position="373"/>
        <end position="407"/>
    </location>
</feature>
<evidence type="ECO:0000256" key="6">
    <source>
        <dbReference type="SAM" id="MobiDB-lite"/>
    </source>
</evidence>
<keyword evidence="4" id="KW-0378">Hydrolase</keyword>
<dbReference type="Pfam" id="PF12705">
    <property type="entry name" value="PDDEXK_1"/>
    <property type="match status" value="1"/>
</dbReference>
<feature type="compositionally biased region" description="Basic and acidic residues" evidence="6">
    <location>
        <begin position="373"/>
        <end position="383"/>
    </location>
</feature>
<dbReference type="GO" id="GO:0003677">
    <property type="term" value="F:DNA binding"/>
    <property type="evidence" value="ECO:0007669"/>
    <property type="project" value="InterPro"/>
</dbReference>
<keyword evidence="1" id="KW-0540">Nuclease</keyword>
<dbReference type="Proteomes" id="UP000176288">
    <property type="component" value="Chromosome"/>
</dbReference>
<feature type="compositionally biased region" description="Polar residues" evidence="6">
    <location>
        <begin position="386"/>
        <end position="403"/>
    </location>
</feature>
<dbReference type="GO" id="GO:0005524">
    <property type="term" value="F:ATP binding"/>
    <property type="evidence" value="ECO:0007669"/>
    <property type="project" value="InterPro"/>
</dbReference>
<reference evidence="8 9" key="1">
    <citation type="submission" date="2016-10" db="EMBL/GenBank/DDBJ databases">
        <title>Actinomyces aegypiusis sp. nov., isolated from the Aegypius monachus in Qinghai Tibet Plateau China.</title>
        <authorList>
            <person name="Wang Y."/>
        </authorList>
    </citation>
    <scope>NUCLEOTIDE SEQUENCE [LARGE SCALE GENOMIC DNA]</scope>
    <source>
        <strain evidence="8 9">VUL4_3</strain>
    </source>
</reference>
<dbReference type="KEGG" id="avu:BK816_02590"/>
<dbReference type="EMBL" id="CP017812">
    <property type="protein sequence ID" value="AOZ72323.1"/>
    <property type="molecule type" value="Genomic_DNA"/>
</dbReference>
<keyword evidence="5" id="KW-0234">DNA repair</keyword>
<gene>
    <name evidence="8" type="ORF">BK816_02590</name>
</gene>
<dbReference type="Gene3D" id="3.40.50.300">
    <property type="entry name" value="P-loop containing nucleotide triphosphate hydrolases"/>
    <property type="match status" value="3"/>
</dbReference>
<proteinExistence type="predicted"/>
<evidence type="ECO:0000313" key="9">
    <source>
        <dbReference type="Proteomes" id="UP000176288"/>
    </source>
</evidence>
<organism evidence="8 9">
    <name type="scientific">Boudabousia tangfeifanii</name>
    <dbReference type="NCBI Taxonomy" id="1912795"/>
    <lineage>
        <taxon>Bacteria</taxon>
        <taxon>Bacillati</taxon>
        <taxon>Actinomycetota</taxon>
        <taxon>Actinomycetes</taxon>
        <taxon>Actinomycetales</taxon>
        <taxon>Actinomycetaceae</taxon>
        <taxon>Boudabousia</taxon>
    </lineage>
</organism>
<keyword evidence="3" id="KW-0547">Nucleotide-binding</keyword>
<evidence type="ECO:0000256" key="3">
    <source>
        <dbReference type="ARBA" id="ARBA00022806"/>
    </source>
</evidence>
<keyword evidence="9" id="KW-1185">Reference proteome</keyword>
<dbReference type="Gene3D" id="3.90.320.10">
    <property type="match status" value="1"/>
</dbReference>
<evidence type="ECO:0000256" key="1">
    <source>
        <dbReference type="ARBA" id="ARBA00022722"/>
    </source>
</evidence>
<dbReference type="InterPro" id="IPR027417">
    <property type="entry name" value="P-loop_NTPase"/>
</dbReference>
<keyword evidence="4" id="KW-0269">Exonuclease</keyword>